<protein>
    <recommendedName>
        <fullName evidence="4">MFS transporter</fullName>
    </recommendedName>
</protein>
<keyword evidence="1" id="KW-0472">Membrane</keyword>
<keyword evidence="1" id="KW-1133">Transmembrane helix</keyword>
<accession>F0LH10</accession>
<dbReference type="EMBL" id="CP002372">
    <property type="protein sequence ID" value="ADT84218.1"/>
    <property type="molecule type" value="Genomic_DNA"/>
</dbReference>
<feature type="transmembrane region" description="Helical" evidence="1">
    <location>
        <begin position="43"/>
        <end position="60"/>
    </location>
</feature>
<feature type="transmembrane region" description="Helical" evidence="1">
    <location>
        <begin position="72"/>
        <end position="97"/>
    </location>
</feature>
<dbReference type="InterPro" id="IPR036259">
    <property type="entry name" value="MFS_trans_sf"/>
</dbReference>
<dbReference type="KEGG" id="tba:TERMP_01242"/>
<keyword evidence="3" id="KW-1185">Reference proteome</keyword>
<dbReference type="AlphaFoldDB" id="F0LH10"/>
<reference evidence="2 3" key="1">
    <citation type="journal article" date="2011" name="J. Bacteriol.">
        <title>Complete genome sequence of the hyperthermophilic, piezophilic, heterotrophic, and carboxydotrophic archaeon Thermococcus barophilus MP.</title>
        <authorList>
            <person name="Vannier P."/>
            <person name="Marteinsson V.T."/>
            <person name="Fridjonsson O.H."/>
            <person name="Oger P."/>
            <person name="Jebbar M."/>
        </authorList>
    </citation>
    <scope>NUCLEOTIDE SEQUENCE [LARGE SCALE GENOMIC DNA]</scope>
    <source>
        <strain evidence="3">DSM 11836 / MP</strain>
    </source>
</reference>
<dbReference type="eggNOG" id="arCOG00135">
    <property type="taxonomic scope" value="Archaea"/>
</dbReference>
<dbReference type="RefSeq" id="WP_013467516.1">
    <property type="nucleotide sequence ID" value="NC_014804.1"/>
</dbReference>
<proteinExistence type="predicted"/>
<sequence>MKSKLYPLLLLTTVLRVTGDAIESIALPWHLLNQTSSLLSVAGYSLASMLPWVIFPPLMGRFLDKTEKKVRLAFLALFIQSFFALTIIKFASNIWAFTF</sequence>
<dbReference type="PATRIC" id="fig|391623.17.peg.1244"/>
<dbReference type="SUPFAM" id="SSF103473">
    <property type="entry name" value="MFS general substrate transporter"/>
    <property type="match status" value="1"/>
</dbReference>
<dbReference type="HOGENOM" id="CLU_2313928_0_0_2"/>
<dbReference type="Proteomes" id="UP000007478">
    <property type="component" value="Chromosome"/>
</dbReference>
<evidence type="ECO:0008006" key="4">
    <source>
        <dbReference type="Google" id="ProtNLM"/>
    </source>
</evidence>
<evidence type="ECO:0000313" key="2">
    <source>
        <dbReference type="EMBL" id="ADT84218.1"/>
    </source>
</evidence>
<keyword evidence="1" id="KW-0812">Transmembrane</keyword>
<evidence type="ECO:0000256" key="1">
    <source>
        <dbReference type="SAM" id="Phobius"/>
    </source>
</evidence>
<gene>
    <name evidence="2" type="ordered locus">TERMP_01242</name>
</gene>
<name>F0LH10_THEBM</name>
<dbReference type="GeneID" id="70537867"/>
<organism evidence="2 3">
    <name type="scientific">Thermococcus barophilus (strain DSM 11836 / MP)</name>
    <dbReference type="NCBI Taxonomy" id="391623"/>
    <lineage>
        <taxon>Archaea</taxon>
        <taxon>Methanobacteriati</taxon>
        <taxon>Methanobacteriota</taxon>
        <taxon>Thermococci</taxon>
        <taxon>Thermococcales</taxon>
        <taxon>Thermococcaceae</taxon>
        <taxon>Thermococcus</taxon>
    </lineage>
</organism>
<evidence type="ECO:0000313" key="3">
    <source>
        <dbReference type="Proteomes" id="UP000007478"/>
    </source>
</evidence>